<keyword evidence="2" id="KW-0812">Transmembrane</keyword>
<dbReference type="KEGG" id="lbt:AYR52_08385"/>
<dbReference type="AlphaFoldDB" id="A0A192H1R1"/>
<proteinExistence type="predicted"/>
<organism evidence="5 6">
    <name type="scientific">Loigolactobacillus backii</name>
    <dbReference type="NCBI Taxonomy" id="375175"/>
    <lineage>
        <taxon>Bacteria</taxon>
        <taxon>Bacillati</taxon>
        <taxon>Bacillota</taxon>
        <taxon>Bacilli</taxon>
        <taxon>Lactobacillales</taxon>
        <taxon>Lactobacillaceae</taxon>
        <taxon>Loigolactobacillus</taxon>
    </lineage>
</organism>
<dbReference type="Pfam" id="PF06271">
    <property type="entry name" value="RDD"/>
    <property type="match status" value="1"/>
</dbReference>
<evidence type="ECO:0000313" key="5">
    <source>
        <dbReference type="EMBL" id="ANK62300.1"/>
    </source>
</evidence>
<evidence type="ECO:0000256" key="3">
    <source>
        <dbReference type="ARBA" id="ARBA00022989"/>
    </source>
</evidence>
<reference evidence="5 6" key="1">
    <citation type="submission" date="2016-03" db="EMBL/GenBank/DDBJ databases">
        <title>Pediococcus and Lactobacillus from brewery environment - whole genome sequencing and assembly.</title>
        <authorList>
            <person name="Behr J."/>
            <person name="Geissler A.J."/>
            <person name="Vogel R.F."/>
        </authorList>
    </citation>
    <scope>NUCLEOTIDE SEQUENCE [LARGE SCALE GENOMIC DNA]</scope>
    <source>
        <strain evidence="5 6">TMW 1.1989</strain>
    </source>
</reference>
<dbReference type="InterPro" id="IPR053150">
    <property type="entry name" value="Teicoplanin_resist-assoc"/>
</dbReference>
<dbReference type="Pfam" id="PF04892">
    <property type="entry name" value="VanZ"/>
    <property type="match status" value="1"/>
</dbReference>
<dbReference type="RefSeq" id="WP_068225580.1">
    <property type="nucleotide sequence ID" value="NZ_CP014873.1"/>
</dbReference>
<dbReference type="PANTHER" id="PTHR36834:SF1">
    <property type="entry name" value="INTEGRAL MEMBRANE PROTEIN"/>
    <property type="match status" value="1"/>
</dbReference>
<name>A0A192H1R1_9LACO</name>
<evidence type="ECO:0000313" key="6">
    <source>
        <dbReference type="Proteomes" id="UP000078582"/>
    </source>
</evidence>
<dbReference type="PANTHER" id="PTHR36834">
    <property type="entry name" value="MEMBRANE PROTEIN-RELATED"/>
    <property type="match status" value="1"/>
</dbReference>
<gene>
    <name evidence="5" type="ORF">AYR53_05615</name>
</gene>
<dbReference type="InterPro" id="IPR021192">
    <property type="entry name" value="UCP031578_Vanz/RDD"/>
</dbReference>
<keyword evidence="6" id="KW-1185">Reference proteome</keyword>
<dbReference type="InterPro" id="IPR010432">
    <property type="entry name" value="RDD"/>
</dbReference>
<dbReference type="PIRSF" id="PIRSF031578">
    <property type="entry name" value="Uncharacterised_Vanz_RDD-cont"/>
    <property type="match status" value="1"/>
</dbReference>
<dbReference type="STRING" id="375175.AYR53_05615"/>
<keyword evidence="4" id="KW-0472">Membrane</keyword>
<accession>A0A192H1R1</accession>
<evidence type="ECO:0000256" key="2">
    <source>
        <dbReference type="ARBA" id="ARBA00022692"/>
    </source>
</evidence>
<evidence type="ECO:0000256" key="1">
    <source>
        <dbReference type="ARBA" id="ARBA00004141"/>
    </source>
</evidence>
<dbReference type="InterPro" id="IPR006976">
    <property type="entry name" value="VanZ-like"/>
</dbReference>
<dbReference type="EMBL" id="CP014873">
    <property type="protein sequence ID" value="ANK62300.1"/>
    <property type="molecule type" value="Genomic_DNA"/>
</dbReference>
<dbReference type="GO" id="GO:0016020">
    <property type="term" value="C:membrane"/>
    <property type="evidence" value="ECO:0007669"/>
    <property type="project" value="UniProtKB-SubCell"/>
</dbReference>
<sequence length="385" mass="44414">MASYLFPIKMALLVFPPLALVITIPFLVLQYRRYGALTFWRAFVLYTFVFYLLSAYFLIILPLPTRTSVALLTTPKYNLQPLMVFRQFFDNTVLQPLHPSTYLPALKQPGFTQPFFNLVLTIPFGIYLRYYFQRSLKQTILLSFCLTLFFETTQLTGLYGLYVRPYRLFDVDDLLINTLGGILGYFLAPIFIKLFPSYSDMSIADSKKGKRVSYTRRFIAFIIDWGIVLMATVTSVVAVHRLLGIFGLRQYLTGIYIVMVLGYFVLIPLLTNGMTIGKWFVRIQMVSNKAKATSITVGQLLVRQSVLYLGILPVFVYWFPRMARAALHAPYRQVDFYLLLTLVMAILAAVFCVHVLVSMLFHNDRLIYERLSHTKQISTVTTQNR</sequence>
<protein>
    <submittedName>
        <fullName evidence="5">Antibiotic resistance protein VanZ</fullName>
    </submittedName>
</protein>
<dbReference type="OrthoDB" id="4822551at2"/>
<keyword evidence="3" id="KW-1133">Transmembrane helix</keyword>
<comment type="subcellular location">
    <subcellularLocation>
        <location evidence="1">Membrane</location>
        <topology evidence="1">Multi-pass membrane protein</topology>
    </subcellularLocation>
</comment>
<evidence type="ECO:0000256" key="4">
    <source>
        <dbReference type="ARBA" id="ARBA00023136"/>
    </source>
</evidence>
<dbReference type="Proteomes" id="UP000078582">
    <property type="component" value="Chromosome"/>
</dbReference>
<dbReference type="GeneID" id="42981725"/>